<evidence type="ECO:0000256" key="1">
    <source>
        <dbReference type="SAM" id="SignalP"/>
    </source>
</evidence>
<comment type="caution">
    <text evidence="2">The sequence shown here is derived from an EMBL/GenBank/DDBJ whole genome shotgun (WGS) entry which is preliminary data.</text>
</comment>
<protein>
    <submittedName>
        <fullName evidence="2">Uncharacterized protein</fullName>
    </submittedName>
</protein>
<gene>
    <name evidence="2" type="ORF">BGZ96_003233</name>
</gene>
<evidence type="ECO:0000313" key="3">
    <source>
        <dbReference type="Proteomes" id="UP001194696"/>
    </source>
</evidence>
<dbReference type="Proteomes" id="UP001194696">
    <property type="component" value="Unassembled WGS sequence"/>
</dbReference>
<feature type="signal peptide" evidence="1">
    <location>
        <begin position="1"/>
        <end position="19"/>
    </location>
</feature>
<feature type="chain" id="PRO_5045987157" evidence="1">
    <location>
        <begin position="20"/>
        <end position="328"/>
    </location>
</feature>
<reference evidence="2 3" key="1">
    <citation type="journal article" date="2020" name="Fungal Divers.">
        <title>Resolving the Mortierellaceae phylogeny through synthesis of multi-gene phylogenetics and phylogenomics.</title>
        <authorList>
            <person name="Vandepol N."/>
            <person name="Liber J."/>
            <person name="Desiro A."/>
            <person name="Na H."/>
            <person name="Kennedy M."/>
            <person name="Barry K."/>
            <person name="Grigoriev I.V."/>
            <person name="Miller A.N."/>
            <person name="O'Donnell K."/>
            <person name="Stajich J.E."/>
            <person name="Bonito G."/>
        </authorList>
    </citation>
    <scope>NUCLEOTIDE SEQUENCE [LARGE SCALE GENOMIC DNA]</scope>
    <source>
        <strain evidence="2 3">AD045</strain>
    </source>
</reference>
<dbReference type="EMBL" id="JAAAIM010001679">
    <property type="protein sequence ID" value="KAG0276547.1"/>
    <property type="molecule type" value="Genomic_DNA"/>
</dbReference>
<name>A0ABQ7JJN8_9FUNG</name>
<keyword evidence="3" id="KW-1185">Reference proteome</keyword>
<accession>A0ABQ7JJN8</accession>
<keyword evidence="1" id="KW-0732">Signal</keyword>
<sequence length="328" mass="35888">MLLDTVVGVVAFLLTAVSLIKSPDDQGFVAVSIWNGNDGDGLEGSAGGFPWISIKGTGGEDLGRDMDQNRKLKNSAQVTVNVKVVDNIEVGTVRLSMHNTDAICAAMISWAPSSNMPNAEHRAGFVVGDLFYFCGKAWNHSRQQHYLKDKKEWVNLKCGWLDADNTAPKSTKFVTINTDIMSTTNLGHFDAAKNDICYWGFATATNAAYSPMKRASEHLAKFGNQVHVSKDLSAVELCDSETSWGSSFYSIDEKIFCDMSTKTKIPLCENGNVAGCFNYISPRNSHSLGYSNQRRGSIRTPSGIRNFNVSYFTITDLNGNIVDDGNGY</sequence>
<organism evidence="2 3">
    <name type="scientific">Linnemannia gamsii</name>
    <dbReference type="NCBI Taxonomy" id="64522"/>
    <lineage>
        <taxon>Eukaryota</taxon>
        <taxon>Fungi</taxon>
        <taxon>Fungi incertae sedis</taxon>
        <taxon>Mucoromycota</taxon>
        <taxon>Mortierellomycotina</taxon>
        <taxon>Mortierellomycetes</taxon>
        <taxon>Mortierellales</taxon>
        <taxon>Mortierellaceae</taxon>
        <taxon>Linnemannia</taxon>
    </lineage>
</organism>
<evidence type="ECO:0000313" key="2">
    <source>
        <dbReference type="EMBL" id="KAG0276547.1"/>
    </source>
</evidence>
<proteinExistence type="predicted"/>